<dbReference type="InterPro" id="IPR017507">
    <property type="entry name" value="Tscrpt_reg_HipB-like"/>
</dbReference>
<evidence type="ECO:0000259" key="1">
    <source>
        <dbReference type="PROSITE" id="PS50943"/>
    </source>
</evidence>
<dbReference type="CDD" id="cd00093">
    <property type="entry name" value="HTH_XRE"/>
    <property type="match status" value="1"/>
</dbReference>
<evidence type="ECO:0000313" key="2">
    <source>
        <dbReference type="EMBL" id="GGI76956.1"/>
    </source>
</evidence>
<dbReference type="EMBL" id="BMOB01000001">
    <property type="protein sequence ID" value="GGI76956.1"/>
    <property type="molecule type" value="Genomic_DNA"/>
</dbReference>
<dbReference type="SUPFAM" id="SSF47413">
    <property type="entry name" value="lambda repressor-like DNA-binding domains"/>
    <property type="match status" value="1"/>
</dbReference>
<dbReference type="Proteomes" id="UP000630149">
    <property type="component" value="Unassembled WGS sequence"/>
</dbReference>
<dbReference type="AlphaFoldDB" id="A0A917NA52"/>
<dbReference type="Gene3D" id="1.10.260.40">
    <property type="entry name" value="lambda repressor-like DNA-binding domains"/>
    <property type="match status" value="1"/>
</dbReference>
<dbReference type="InterPro" id="IPR010982">
    <property type="entry name" value="Lambda_DNA-bd_dom_sf"/>
</dbReference>
<dbReference type="Pfam" id="PF01381">
    <property type="entry name" value="HTH_3"/>
    <property type="match status" value="1"/>
</dbReference>
<dbReference type="GO" id="GO:0003677">
    <property type="term" value="F:DNA binding"/>
    <property type="evidence" value="ECO:0007669"/>
    <property type="project" value="InterPro"/>
</dbReference>
<proteinExistence type="predicted"/>
<dbReference type="PROSITE" id="PS50943">
    <property type="entry name" value="HTH_CROC1"/>
    <property type="match status" value="1"/>
</dbReference>
<accession>A0A917NA52</accession>
<reference evidence="2" key="1">
    <citation type="journal article" date="2014" name="Int. J. Syst. Evol. Microbiol.">
        <title>Complete genome sequence of Corynebacterium casei LMG S-19264T (=DSM 44701T), isolated from a smear-ripened cheese.</title>
        <authorList>
            <consortium name="US DOE Joint Genome Institute (JGI-PGF)"/>
            <person name="Walter F."/>
            <person name="Albersmeier A."/>
            <person name="Kalinowski J."/>
            <person name="Ruckert C."/>
        </authorList>
    </citation>
    <scope>NUCLEOTIDE SEQUENCE</scope>
    <source>
        <strain evidence="2">JCM 13919</strain>
    </source>
</reference>
<protein>
    <recommendedName>
        <fullName evidence="1">HTH cro/C1-type domain-containing protein</fullName>
    </recommendedName>
</protein>
<comment type="caution">
    <text evidence="2">The sequence shown here is derived from an EMBL/GenBank/DDBJ whole genome shotgun (WGS) entry which is preliminary data.</text>
</comment>
<dbReference type="NCBIfam" id="TIGR03070">
    <property type="entry name" value="couple_hipB"/>
    <property type="match status" value="1"/>
</dbReference>
<dbReference type="InterPro" id="IPR001387">
    <property type="entry name" value="Cro/C1-type_HTH"/>
</dbReference>
<dbReference type="RefSeq" id="WP_131775451.1">
    <property type="nucleotide sequence ID" value="NZ_BMOB01000001.1"/>
</dbReference>
<gene>
    <name evidence="2" type="ORF">GCM10007966_02080</name>
</gene>
<sequence>MNIASTKDFGALIKDTRKKNKLTQAQLAAASGIGERFIRELEQGKPTCQLEKALIIAQMLGIKIEAANPTMDY</sequence>
<keyword evidence="3" id="KW-1185">Reference proteome</keyword>
<reference evidence="2" key="2">
    <citation type="submission" date="2020-09" db="EMBL/GenBank/DDBJ databases">
        <authorList>
            <person name="Sun Q."/>
            <person name="Ohkuma M."/>
        </authorList>
    </citation>
    <scope>NUCLEOTIDE SEQUENCE</scope>
    <source>
        <strain evidence="2">JCM 13919</strain>
    </source>
</reference>
<evidence type="ECO:0000313" key="3">
    <source>
        <dbReference type="Proteomes" id="UP000630149"/>
    </source>
</evidence>
<dbReference type="OrthoDB" id="9156632at2"/>
<feature type="domain" description="HTH cro/C1-type" evidence="1">
    <location>
        <begin position="13"/>
        <end position="67"/>
    </location>
</feature>
<name>A0A917NA52_9GAMM</name>
<dbReference type="SMART" id="SM00530">
    <property type="entry name" value="HTH_XRE"/>
    <property type="match status" value="1"/>
</dbReference>
<organism evidence="2 3">
    <name type="scientific">Legionella impletisoli</name>
    <dbReference type="NCBI Taxonomy" id="343510"/>
    <lineage>
        <taxon>Bacteria</taxon>
        <taxon>Pseudomonadati</taxon>
        <taxon>Pseudomonadota</taxon>
        <taxon>Gammaproteobacteria</taxon>
        <taxon>Legionellales</taxon>
        <taxon>Legionellaceae</taxon>
        <taxon>Legionella</taxon>
    </lineage>
</organism>